<comment type="caution">
    <text evidence="3">The sequence shown here is derived from an EMBL/GenBank/DDBJ whole genome shotgun (WGS) entry which is preliminary data.</text>
</comment>
<protein>
    <recommendedName>
        <fullName evidence="5">Secreted protein</fullName>
    </recommendedName>
</protein>
<reference evidence="4" key="1">
    <citation type="journal article" date="2019" name="Int. J. Syst. Evol. Microbiol.">
        <title>The Global Catalogue of Microorganisms (GCM) 10K type strain sequencing project: providing services to taxonomists for standard genome sequencing and annotation.</title>
        <authorList>
            <consortium name="The Broad Institute Genomics Platform"/>
            <consortium name="The Broad Institute Genome Sequencing Center for Infectious Disease"/>
            <person name="Wu L."/>
            <person name="Ma J."/>
        </authorList>
    </citation>
    <scope>NUCLEOTIDE SEQUENCE [LARGE SCALE GENOMIC DNA]</scope>
    <source>
        <strain evidence="4">JCM 17759</strain>
    </source>
</reference>
<sequence>MGSPINASWLSVVALSAVACVADWTSLTADDGSLASDPYVVFVAQDEAYARCGPSDEFYRTDALRYGQELEVYVETADGWLGVRPPDDSFCWVPADAVEIAGDGDTAVVTEDRTVAWIGTHLGRARQFRWQVQLAVGEPVTVIGKGEREGADGPRLWYRIVPPSGEFRWVHQSQIAESAEQLVQAIRKEKNTNIEFLPGGRSAPQETVATNDNSPRYADADDEDSFAGRGTLSSESSSRRRAQSESVAMQTTSSDTQPSDPDASQPVALSPVAGDSHPQLREAPLARDTHLPSEAIGSGVSEQWRSNPAERPSREAANTETVSEAMSKRGLLASVEFIGRPRLSDIDAGIRQIGGGLLERSSSGGDAPNAAASSVEANWVAGSTRDRAESVQQVADIQPMTSTTATQTPRMASPIPASPAPSTRYVSAAAIAAIETEVRTADTERLSLIFSRLMAASASAAEMGPVAKAANQIAISDPDPVVAGRARLLAERIQKYQNVAQRRDGNAVIQTSHAPSLPAAPASLSVASTSTLQPQTAMQPQTVPPLPTMSPSIQTPPGIAAAENASPETDELTATGFLVQVYSARKDSPPFAITDSTGRTLAYATPTPGLNLRMHLNSEVRVQGTRSYLQGLNTPHIRVAQAIRTSEY</sequence>
<accession>A0ABP8NPL0</accession>
<feature type="chain" id="PRO_5046611608" description="Secreted protein" evidence="2">
    <location>
        <begin position="20"/>
        <end position="648"/>
    </location>
</feature>
<gene>
    <name evidence="3" type="ORF">GCM10023156_60980</name>
</gene>
<feature type="compositionally biased region" description="Basic and acidic residues" evidence="1">
    <location>
        <begin position="278"/>
        <end position="291"/>
    </location>
</feature>
<feature type="compositionally biased region" description="Polar residues" evidence="1">
    <location>
        <begin position="204"/>
        <end position="214"/>
    </location>
</feature>
<feature type="signal peptide" evidence="2">
    <location>
        <begin position="1"/>
        <end position="19"/>
    </location>
</feature>
<dbReference type="RefSeq" id="WP_345327427.1">
    <property type="nucleotide sequence ID" value="NZ_BAABGA010000107.1"/>
</dbReference>
<feature type="compositionally biased region" description="Polar residues" evidence="1">
    <location>
        <begin position="247"/>
        <end position="259"/>
    </location>
</feature>
<dbReference type="EMBL" id="BAABGA010000107">
    <property type="protein sequence ID" value="GAA4469242.1"/>
    <property type="molecule type" value="Genomic_DNA"/>
</dbReference>
<keyword evidence="2" id="KW-0732">Signal</keyword>
<feature type="region of interest" description="Disordered" evidence="1">
    <location>
        <begin position="194"/>
        <end position="325"/>
    </location>
</feature>
<organism evidence="3 4">
    <name type="scientific">Novipirellula rosea</name>
    <dbReference type="NCBI Taxonomy" id="1031540"/>
    <lineage>
        <taxon>Bacteria</taxon>
        <taxon>Pseudomonadati</taxon>
        <taxon>Planctomycetota</taxon>
        <taxon>Planctomycetia</taxon>
        <taxon>Pirellulales</taxon>
        <taxon>Pirellulaceae</taxon>
        <taxon>Novipirellula</taxon>
    </lineage>
</organism>
<evidence type="ECO:0000256" key="2">
    <source>
        <dbReference type="SAM" id="SignalP"/>
    </source>
</evidence>
<evidence type="ECO:0000313" key="3">
    <source>
        <dbReference type="EMBL" id="GAA4469242.1"/>
    </source>
</evidence>
<evidence type="ECO:0008006" key="5">
    <source>
        <dbReference type="Google" id="ProtNLM"/>
    </source>
</evidence>
<proteinExistence type="predicted"/>
<keyword evidence="4" id="KW-1185">Reference proteome</keyword>
<evidence type="ECO:0000256" key="1">
    <source>
        <dbReference type="SAM" id="MobiDB-lite"/>
    </source>
</evidence>
<evidence type="ECO:0000313" key="4">
    <source>
        <dbReference type="Proteomes" id="UP001500840"/>
    </source>
</evidence>
<dbReference type="Proteomes" id="UP001500840">
    <property type="component" value="Unassembled WGS sequence"/>
</dbReference>
<name>A0ABP8NPL0_9BACT</name>